<dbReference type="PROSITE" id="PS00198">
    <property type="entry name" value="4FE4S_FER_1"/>
    <property type="match status" value="2"/>
</dbReference>
<evidence type="ECO:0000259" key="10">
    <source>
        <dbReference type="PROSITE" id="PS51379"/>
    </source>
</evidence>
<dbReference type="PROSITE" id="PS51379">
    <property type="entry name" value="4FE4S_FER_2"/>
    <property type="match status" value="2"/>
</dbReference>
<dbReference type="InterPro" id="IPR037225">
    <property type="entry name" value="Nuo51_FMN-bd_sf"/>
</dbReference>
<organism evidence="11 12">
    <name type="scientific">Thiohalospira halophila DSM 15071</name>
    <dbReference type="NCBI Taxonomy" id="1123397"/>
    <lineage>
        <taxon>Bacteria</taxon>
        <taxon>Pseudomonadati</taxon>
        <taxon>Pseudomonadota</taxon>
        <taxon>Gammaproteobacteria</taxon>
        <taxon>Thiohalospirales</taxon>
        <taxon>Thiohalospiraceae</taxon>
        <taxon>Thiohalospira</taxon>
    </lineage>
</organism>
<feature type="region of interest" description="Disordered" evidence="9">
    <location>
        <begin position="469"/>
        <end position="555"/>
    </location>
</feature>
<feature type="compositionally biased region" description="Basic and acidic residues" evidence="9">
    <location>
        <begin position="469"/>
        <end position="539"/>
    </location>
</feature>
<evidence type="ECO:0000256" key="3">
    <source>
        <dbReference type="ARBA" id="ARBA00022723"/>
    </source>
</evidence>
<dbReference type="EC" id="7.-.-.-" evidence="8"/>
<evidence type="ECO:0000256" key="7">
    <source>
        <dbReference type="ARBA" id="ARBA00023014"/>
    </source>
</evidence>
<evidence type="ECO:0000256" key="4">
    <source>
        <dbReference type="ARBA" id="ARBA00022737"/>
    </source>
</evidence>
<dbReference type="RefSeq" id="WP_093427707.1">
    <property type="nucleotide sequence ID" value="NZ_FOMJ01000002.1"/>
</dbReference>
<evidence type="ECO:0000313" key="11">
    <source>
        <dbReference type="EMBL" id="SFD18608.1"/>
    </source>
</evidence>
<keyword evidence="8" id="KW-1278">Translocase</keyword>
<dbReference type="EMBL" id="FOMJ01000002">
    <property type="protein sequence ID" value="SFD18608.1"/>
    <property type="molecule type" value="Genomic_DNA"/>
</dbReference>
<dbReference type="PANTHER" id="PTHR43034">
    <property type="entry name" value="ION-TRANSLOCATING OXIDOREDUCTASE COMPLEX SUBUNIT C"/>
    <property type="match status" value="1"/>
</dbReference>
<accession>A0A1I1QFK4</accession>
<feature type="binding site" evidence="8">
    <location>
        <position position="380"/>
    </location>
    <ligand>
        <name>[4Fe-4S] cluster</name>
        <dbReference type="ChEBI" id="CHEBI:49883"/>
        <label>1</label>
    </ligand>
</feature>
<dbReference type="NCBIfam" id="TIGR01945">
    <property type="entry name" value="rnfC"/>
    <property type="match status" value="1"/>
</dbReference>
<evidence type="ECO:0000256" key="9">
    <source>
        <dbReference type="SAM" id="MobiDB-lite"/>
    </source>
</evidence>
<dbReference type="Pfam" id="PF13375">
    <property type="entry name" value="RnfC_N"/>
    <property type="match status" value="1"/>
</dbReference>
<proteinExistence type="inferred from homology"/>
<comment type="function">
    <text evidence="8">Part of a membrane-bound complex that couples electron transfer with translocation of ions across the membrane.</text>
</comment>
<feature type="binding site" evidence="8">
    <location>
        <position position="387"/>
    </location>
    <ligand>
        <name>[4Fe-4S] cluster</name>
        <dbReference type="ChEBI" id="CHEBI:49883"/>
        <label>2</label>
    </ligand>
</feature>
<evidence type="ECO:0000256" key="6">
    <source>
        <dbReference type="ARBA" id="ARBA00023004"/>
    </source>
</evidence>
<keyword evidence="5 8" id="KW-0249">Electron transport</keyword>
<dbReference type="PANTHER" id="PTHR43034:SF2">
    <property type="entry name" value="ION-TRANSLOCATING OXIDOREDUCTASE COMPLEX SUBUNIT C"/>
    <property type="match status" value="1"/>
</dbReference>
<dbReference type="NCBIfam" id="NF003454">
    <property type="entry name" value="PRK05035.1"/>
    <property type="match status" value="1"/>
</dbReference>
<feature type="binding site" evidence="8">
    <location>
        <position position="416"/>
    </location>
    <ligand>
        <name>[4Fe-4S] cluster</name>
        <dbReference type="ChEBI" id="CHEBI:49883"/>
        <label>2</label>
    </ligand>
</feature>
<dbReference type="InterPro" id="IPR017900">
    <property type="entry name" value="4Fe4S_Fe_S_CS"/>
</dbReference>
<dbReference type="SUPFAM" id="SSF142019">
    <property type="entry name" value="Nqo1 FMN-binding domain-like"/>
    <property type="match status" value="1"/>
</dbReference>
<comment type="subcellular location">
    <subcellularLocation>
        <location evidence="8">Cell inner membrane</location>
        <topology evidence="8">Peripheral membrane protein</topology>
    </subcellularLocation>
</comment>
<name>A0A1I1QFK4_9GAMM</name>
<dbReference type="InterPro" id="IPR010208">
    <property type="entry name" value="Ion_transpt_RnfC/RsxC"/>
</dbReference>
<keyword evidence="6 8" id="KW-0408">Iron</keyword>
<feature type="domain" description="4Fe-4S ferredoxin-type" evidence="10">
    <location>
        <begin position="407"/>
        <end position="436"/>
    </location>
</feature>
<dbReference type="STRING" id="1123397.SAMN05660831_01058"/>
<keyword evidence="4 8" id="KW-0677">Repeat</keyword>
<dbReference type="AlphaFoldDB" id="A0A1I1QFK4"/>
<keyword evidence="8" id="KW-0472">Membrane</keyword>
<evidence type="ECO:0000256" key="8">
    <source>
        <dbReference type="HAMAP-Rule" id="MF_00461"/>
    </source>
</evidence>
<keyword evidence="12" id="KW-1185">Reference proteome</keyword>
<feature type="binding site" evidence="8">
    <location>
        <position position="422"/>
    </location>
    <ligand>
        <name>[4Fe-4S] cluster</name>
        <dbReference type="ChEBI" id="CHEBI:49883"/>
        <label>2</label>
    </ligand>
</feature>
<dbReference type="GO" id="GO:0022900">
    <property type="term" value="P:electron transport chain"/>
    <property type="evidence" value="ECO:0007669"/>
    <property type="project" value="UniProtKB-UniRule"/>
</dbReference>
<protein>
    <recommendedName>
        <fullName evidence="8">Ion-translocating oxidoreductase complex subunit C</fullName>
        <ecNumber evidence="8">7.-.-.-</ecNumber>
    </recommendedName>
    <alternativeName>
        <fullName evidence="8">Rnf electron transport complex subunit C</fullName>
    </alternativeName>
</protein>
<keyword evidence="1 8" id="KW-0813">Transport</keyword>
<dbReference type="GO" id="GO:0051539">
    <property type="term" value="F:4 iron, 4 sulfur cluster binding"/>
    <property type="evidence" value="ECO:0007669"/>
    <property type="project" value="UniProtKB-KW"/>
</dbReference>
<feature type="binding site" evidence="8">
    <location>
        <position position="377"/>
    </location>
    <ligand>
        <name>[4Fe-4S] cluster</name>
        <dbReference type="ChEBI" id="CHEBI:49883"/>
        <label>1</label>
    </ligand>
</feature>
<reference evidence="11 12" key="1">
    <citation type="submission" date="2016-10" db="EMBL/GenBank/DDBJ databases">
        <authorList>
            <person name="de Groot N.N."/>
        </authorList>
    </citation>
    <scope>NUCLEOTIDE SEQUENCE [LARGE SCALE GENOMIC DNA]</scope>
    <source>
        <strain evidence="11 12">HL3</strain>
    </source>
</reference>
<keyword evidence="8" id="KW-0997">Cell inner membrane</keyword>
<keyword evidence="7 8" id="KW-0411">Iron-sulfur</keyword>
<dbReference type="InterPro" id="IPR017896">
    <property type="entry name" value="4Fe4S_Fe-S-bd"/>
</dbReference>
<gene>
    <name evidence="8" type="primary">rnfC</name>
    <name evidence="11" type="ORF">SAMN05660831_01058</name>
</gene>
<comment type="subunit">
    <text evidence="8">The complex is composed of six subunits: RnfA, RnfB, RnfC, RnfD, RnfE and RnfG.</text>
</comment>
<dbReference type="FunFam" id="3.30.70.20:FF:000044">
    <property type="entry name" value="Ion-translocating oxidoreductase complex subunit C"/>
    <property type="match status" value="1"/>
</dbReference>
<evidence type="ECO:0000313" key="12">
    <source>
        <dbReference type="Proteomes" id="UP000198611"/>
    </source>
</evidence>
<sequence length="555" mass="60499">MTARLWRFPGGLELPGHKTESCEQASGSAALPDQVVLPLQQHIGAPAEAEVEPGQYVRTGERIARARDFVSAPVHATISGTVQTVEDRPIAHPSGLSAPCVVIASDGEDAWTDLHPVADYTAETASDLRNRIREAGIVGLGGAGFPSAVKLNPGGRPVETLILNGAECEPYITCDDRLMQEEPARILRGMLIMRHALQAQRCIIGVEDNKPAAITALKAARDELAATDSAATGVEILTVPTRYPAGGEKQLIYTLTGKEVPSDGLPIQVGVVCHNVGTATAVERAISEGRPLVDRLVTVTGSAIADPRVWRVRLGTPVGDLLTERVRNWGDIGEIIVGGPMMGFRLFHHEAPVAKTSNCLLVPAAEELTPAPDPMPCIRCGACQEVCPARLLPQQLYWHARDKDFDKVQDYNLFDCIECGCCAYVCPSHLPLVQYYRFAKTEIWAAEREKKKSDIARARYEFRNERLEREKAEKAARQAEKKKQVNTGDDKKKAAIEAARKRAQEKKEQQGVEPKNTDDSELTEEQKRKVAETRAQRGEDAEEETGTGDATGKGE</sequence>
<evidence type="ECO:0000256" key="5">
    <source>
        <dbReference type="ARBA" id="ARBA00022982"/>
    </source>
</evidence>
<dbReference type="InterPro" id="IPR011538">
    <property type="entry name" value="Nuo51_FMN-bd"/>
</dbReference>
<dbReference type="HAMAP" id="MF_00461">
    <property type="entry name" value="RsxC_RnfC"/>
    <property type="match status" value="1"/>
</dbReference>
<keyword evidence="3 8" id="KW-0479">Metal-binding</keyword>
<feature type="binding site" evidence="8">
    <location>
        <position position="426"/>
    </location>
    <ligand>
        <name>[4Fe-4S] cluster</name>
        <dbReference type="ChEBI" id="CHEBI:49883"/>
        <label>1</label>
    </ligand>
</feature>
<dbReference type="Pfam" id="PF12838">
    <property type="entry name" value="Fer4_7"/>
    <property type="match status" value="1"/>
</dbReference>
<dbReference type="GO" id="GO:0046872">
    <property type="term" value="F:metal ion binding"/>
    <property type="evidence" value="ECO:0007669"/>
    <property type="project" value="UniProtKB-KW"/>
</dbReference>
<dbReference type="Gene3D" id="3.30.70.20">
    <property type="match status" value="1"/>
</dbReference>
<feature type="binding site" evidence="8">
    <location>
        <position position="383"/>
    </location>
    <ligand>
        <name>[4Fe-4S] cluster</name>
        <dbReference type="ChEBI" id="CHEBI:49883"/>
        <label>1</label>
    </ligand>
</feature>
<feature type="domain" description="4Fe-4S ferredoxin-type" evidence="10">
    <location>
        <begin position="368"/>
        <end position="397"/>
    </location>
</feature>
<comment type="similarity">
    <text evidence="8">Belongs to the 4Fe4S bacterial-type ferredoxin family. RnfC subfamily.</text>
</comment>
<dbReference type="SUPFAM" id="SSF46548">
    <property type="entry name" value="alpha-helical ferredoxin"/>
    <property type="match status" value="1"/>
</dbReference>
<feature type="binding site" evidence="8">
    <location>
        <position position="419"/>
    </location>
    <ligand>
        <name>[4Fe-4S] cluster</name>
        <dbReference type="ChEBI" id="CHEBI:49883"/>
        <label>2</label>
    </ligand>
</feature>
<evidence type="ECO:0000256" key="1">
    <source>
        <dbReference type="ARBA" id="ARBA00022448"/>
    </source>
</evidence>
<comment type="cofactor">
    <cofactor evidence="8">
        <name>[4Fe-4S] cluster</name>
        <dbReference type="ChEBI" id="CHEBI:49883"/>
    </cofactor>
    <text evidence="8">Binds 2 [4Fe-4S] clusters per subunit.</text>
</comment>
<dbReference type="Pfam" id="PF01512">
    <property type="entry name" value="Complex1_51K"/>
    <property type="match status" value="1"/>
</dbReference>
<keyword evidence="8" id="KW-1003">Cell membrane</keyword>
<keyword evidence="2 8" id="KW-0004">4Fe-4S</keyword>
<dbReference type="Proteomes" id="UP000198611">
    <property type="component" value="Unassembled WGS sequence"/>
</dbReference>
<dbReference type="InterPro" id="IPR026902">
    <property type="entry name" value="RnfC_N"/>
</dbReference>
<dbReference type="GO" id="GO:0009055">
    <property type="term" value="F:electron transfer activity"/>
    <property type="evidence" value="ECO:0007669"/>
    <property type="project" value="InterPro"/>
</dbReference>
<dbReference type="GO" id="GO:0005886">
    <property type="term" value="C:plasma membrane"/>
    <property type="evidence" value="ECO:0007669"/>
    <property type="project" value="UniProtKB-SubCell"/>
</dbReference>
<dbReference type="OrthoDB" id="9767754at2"/>
<evidence type="ECO:0000256" key="2">
    <source>
        <dbReference type="ARBA" id="ARBA00022485"/>
    </source>
</evidence>
<dbReference type="Gene3D" id="3.40.50.11540">
    <property type="entry name" value="NADH-ubiquinone oxidoreductase 51kDa subunit"/>
    <property type="match status" value="1"/>
</dbReference>